<organism evidence="2 3">
    <name type="scientific">Caerostris extrusa</name>
    <name type="common">Bark spider</name>
    <name type="synonym">Caerostris bankana</name>
    <dbReference type="NCBI Taxonomy" id="172846"/>
    <lineage>
        <taxon>Eukaryota</taxon>
        <taxon>Metazoa</taxon>
        <taxon>Ecdysozoa</taxon>
        <taxon>Arthropoda</taxon>
        <taxon>Chelicerata</taxon>
        <taxon>Arachnida</taxon>
        <taxon>Araneae</taxon>
        <taxon>Araneomorphae</taxon>
        <taxon>Entelegynae</taxon>
        <taxon>Araneoidea</taxon>
        <taxon>Araneidae</taxon>
        <taxon>Caerostris</taxon>
    </lineage>
</organism>
<dbReference type="Proteomes" id="UP001054945">
    <property type="component" value="Unassembled WGS sequence"/>
</dbReference>
<protein>
    <submittedName>
        <fullName evidence="2">Uncharacterized protein</fullName>
    </submittedName>
</protein>
<sequence length="85" mass="9286">MINLFPTEDPSDGYCVRSPAEKQPHPMGKLARQSYERLPGRGGPLGVLIKGAGGGQRHLASISTLVSFRYTCSALVWPANKRFRS</sequence>
<evidence type="ECO:0000256" key="1">
    <source>
        <dbReference type="SAM" id="MobiDB-lite"/>
    </source>
</evidence>
<proteinExistence type="predicted"/>
<dbReference type="AlphaFoldDB" id="A0AAV4NAG4"/>
<reference evidence="2 3" key="1">
    <citation type="submission" date="2021-06" db="EMBL/GenBank/DDBJ databases">
        <title>Caerostris extrusa draft genome.</title>
        <authorList>
            <person name="Kono N."/>
            <person name="Arakawa K."/>
        </authorList>
    </citation>
    <scope>NUCLEOTIDE SEQUENCE [LARGE SCALE GENOMIC DNA]</scope>
</reference>
<accession>A0AAV4NAG4</accession>
<feature type="region of interest" description="Disordered" evidence="1">
    <location>
        <begin position="1"/>
        <end position="30"/>
    </location>
</feature>
<keyword evidence="3" id="KW-1185">Reference proteome</keyword>
<comment type="caution">
    <text evidence="2">The sequence shown here is derived from an EMBL/GenBank/DDBJ whole genome shotgun (WGS) entry which is preliminary data.</text>
</comment>
<evidence type="ECO:0000313" key="2">
    <source>
        <dbReference type="EMBL" id="GIX80840.1"/>
    </source>
</evidence>
<evidence type="ECO:0000313" key="3">
    <source>
        <dbReference type="Proteomes" id="UP001054945"/>
    </source>
</evidence>
<dbReference type="EMBL" id="BPLR01020626">
    <property type="protein sequence ID" value="GIX80840.1"/>
    <property type="molecule type" value="Genomic_DNA"/>
</dbReference>
<name>A0AAV4NAG4_CAEEX</name>
<gene>
    <name evidence="2" type="ORF">CEXT_653631</name>
</gene>